<comment type="caution">
    <text evidence="3">The sequence shown here is derived from an EMBL/GenBank/DDBJ whole genome shotgun (WGS) entry which is preliminary data.</text>
</comment>
<reference evidence="3 4" key="1">
    <citation type="submission" date="2020-08" db="EMBL/GenBank/DDBJ databases">
        <title>Genomic Encyclopedia of Type Strains, Phase IV (KMG-V): Genome sequencing to study the core and pangenomes of soil and plant-associated prokaryotes.</title>
        <authorList>
            <person name="Whitman W."/>
        </authorList>
    </citation>
    <scope>NUCLEOTIDE SEQUENCE [LARGE SCALE GENOMIC DNA]</scope>
    <source>
        <strain evidence="3 4">SEMIA 402</strain>
    </source>
</reference>
<dbReference type="Pfam" id="PF06791">
    <property type="entry name" value="TMP_2"/>
    <property type="match status" value="1"/>
</dbReference>
<feature type="compositionally biased region" description="Gly residues" evidence="1">
    <location>
        <begin position="348"/>
        <end position="362"/>
    </location>
</feature>
<accession>A0A7W6WGQ4</accession>
<keyword evidence="3" id="KW-0346">Stress response</keyword>
<dbReference type="RefSeq" id="WP_183927660.1">
    <property type="nucleotide sequence ID" value="NZ_JACIGM010000011.1"/>
</dbReference>
<proteinExistence type="predicted"/>
<dbReference type="Proteomes" id="UP000533641">
    <property type="component" value="Unassembled WGS sequence"/>
</dbReference>
<dbReference type="InterPro" id="IPR009628">
    <property type="entry name" value="Phage_tape_measure_N"/>
</dbReference>
<evidence type="ECO:0000313" key="3">
    <source>
        <dbReference type="EMBL" id="MBB4277024.1"/>
    </source>
</evidence>
<name>A0A7W6WGQ4_9HYPH</name>
<feature type="region of interest" description="Disordered" evidence="1">
    <location>
        <begin position="573"/>
        <end position="594"/>
    </location>
</feature>
<evidence type="ECO:0000313" key="4">
    <source>
        <dbReference type="Proteomes" id="UP000533641"/>
    </source>
</evidence>
<organism evidence="3 4">
    <name type="scientific">Rhizobium mongolense</name>
    <dbReference type="NCBI Taxonomy" id="57676"/>
    <lineage>
        <taxon>Bacteria</taxon>
        <taxon>Pseudomonadati</taxon>
        <taxon>Pseudomonadota</taxon>
        <taxon>Alphaproteobacteria</taxon>
        <taxon>Hyphomicrobiales</taxon>
        <taxon>Rhizobiaceae</taxon>
        <taxon>Rhizobium/Agrobacterium group</taxon>
        <taxon>Rhizobium</taxon>
    </lineage>
</organism>
<sequence length="594" mass="62177">MAVGQMSDLMFRIVGNDNSRAAFDSANRNADTFGKKGASAGREASRAIDSVRNSTANLAAQFNDIGVQLQSGTSPFTVALQQGTQIGQVLGPLGAGGAVRALGGAFLSLLSPVNLATIGLIAVGGAAFQYFSSLYEDGDKAAEALKEQNELIASVATAWGDAVPALRDYVDQLERAKEQSDLINASSSLADNQWAVARRDVADLNVELAALVADLQAAGAENETILALQNAWNSVSQSVADGKENTEAMNEVQAALAAALEETGIPAVGAFGEAFNGLVQSIAGAVRQASIFRTEALNALTVGKFGPQLGQLGPMWSENGKLMKPEDFAVPGSVPTPGRRPSDLDQFPGGGFSRPRSGGGGGKSDEERQAENIQKIIQSLEDEQDMIGQSKVAQRTLQLQRRANVEATSAEGQAIANLVSQISEEEAAYKSAKEAGDFMRDNLKQAFSDLLPEIDTGNKALDGFINRLIQASTEAMFFGSGPLAGFFGGGGGFLRSIFGGGRAVGGGVEPWTDYLVGENGPEVLRIGARGGVVGSAEKQEAQQMSYAPVYNIDARGADAGAVARLERGLKERDKTEAKRVAGYNHARSTRGTRP</sequence>
<evidence type="ECO:0000259" key="2">
    <source>
        <dbReference type="Pfam" id="PF06791"/>
    </source>
</evidence>
<gene>
    <name evidence="3" type="ORF">GGE12_004822</name>
</gene>
<feature type="domain" description="Bacteriophage tail tape measure N-terminal" evidence="2">
    <location>
        <begin position="43"/>
        <end position="133"/>
    </location>
</feature>
<feature type="region of interest" description="Disordered" evidence="1">
    <location>
        <begin position="317"/>
        <end position="368"/>
    </location>
</feature>
<dbReference type="AlphaFoldDB" id="A0A7W6WGQ4"/>
<evidence type="ECO:0000256" key="1">
    <source>
        <dbReference type="SAM" id="MobiDB-lite"/>
    </source>
</evidence>
<dbReference type="EMBL" id="JACIGM010000011">
    <property type="protein sequence ID" value="MBB4277024.1"/>
    <property type="molecule type" value="Genomic_DNA"/>
</dbReference>
<protein>
    <submittedName>
        <fullName evidence="3">Molecular chaperone GrpE (Heat shock protein)</fullName>
    </submittedName>
</protein>